<gene>
    <name evidence="1" type="ORF">LCGC14_1557200</name>
</gene>
<evidence type="ECO:0000313" key="1">
    <source>
        <dbReference type="EMBL" id="KKM49019.1"/>
    </source>
</evidence>
<protein>
    <submittedName>
        <fullName evidence="1">Uncharacterized protein</fullName>
    </submittedName>
</protein>
<proteinExistence type="predicted"/>
<dbReference type="AlphaFoldDB" id="A0A0F9INN8"/>
<comment type="caution">
    <text evidence="1">The sequence shown here is derived from an EMBL/GenBank/DDBJ whole genome shotgun (WGS) entry which is preliminary data.</text>
</comment>
<accession>A0A0F9INN8</accession>
<dbReference type="EMBL" id="LAZR01011985">
    <property type="protein sequence ID" value="KKM49019.1"/>
    <property type="molecule type" value="Genomic_DNA"/>
</dbReference>
<sequence length="105" mass="11936">MFRDHGTDHVTFLTDENNPADDELLLELILGLGSALKNPKEERDGYTSSYGIGQHLVRRSMKLLIERCNLPVPTARADEFIHWHQTGEKLSTITKLVEEEKCSKS</sequence>
<reference evidence="1" key="1">
    <citation type="journal article" date="2015" name="Nature">
        <title>Complex archaea that bridge the gap between prokaryotes and eukaryotes.</title>
        <authorList>
            <person name="Spang A."/>
            <person name="Saw J.H."/>
            <person name="Jorgensen S.L."/>
            <person name="Zaremba-Niedzwiedzka K."/>
            <person name="Martijn J."/>
            <person name="Lind A.E."/>
            <person name="van Eijk R."/>
            <person name="Schleper C."/>
            <person name="Guy L."/>
            <person name="Ettema T.J."/>
        </authorList>
    </citation>
    <scope>NUCLEOTIDE SEQUENCE</scope>
</reference>
<name>A0A0F9INN8_9ZZZZ</name>
<organism evidence="1">
    <name type="scientific">marine sediment metagenome</name>
    <dbReference type="NCBI Taxonomy" id="412755"/>
    <lineage>
        <taxon>unclassified sequences</taxon>
        <taxon>metagenomes</taxon>
        <taxon>ecological metagenomes</taxon>
    </lineage>
</organism>